<dbReference type="WBParaSite" id="maker-uti_cns_0011410-snap-gene-0.4-mRNA-1">
    <property type="protein sequence ID" value="maker-uti_cns_0011410-snap-gene-0.4-mRNA-1"/>
    <property type="gene ID" value="maker-uti_cns_0011410-snap-gene-0.4"/>
</dbReference>
<accession>A0A1I8IBB8</accession>
<dbReference type="WBParaSite" id="maker-unitig_22507-snap-gene-0.2-mRNA-1">
    <property type="protein sequence ID" value="maker-unitig_22507-snap-gene-0.2-mRNA-1"/>
    <property type="gene ID" value="maker-unitig_22507-snap-gene-0.2"/>
</dbReference>
<reference evidence="3 4" key="1">
    <citation type="submission" date="2016-11" db="UniProtKB">
        <authorList>
            <consortium name="WormBaseParasite"/>
        </authorList>
    </citation>
    <scope>IDENTIFICATION</scope>
</reference>
<feature type="region of interest" description="Disordered" evidence="1">
    <location>
        <begin position="1"/>
        <end position="28"/>
    </location>
</feature>
<proteinExistence type="predicted"/>
<sequence length="60" mass="6851">MPIKFGSERSGLDGRSKSELSMVQQQQQQRATRTAALKRFQGLVRSVVMAIRWMKSVINQ</sequence>
<feature type="compositionally biased region" description="Basic and acidic residues" evidence="1">
    <location>
        <begin position="1"/>
        <end position="18"/>
    </location>
</feature>
<organism evidence="2 4">
    <name type="scientific">Macrostomum lignano</name>
    <dbReference type="NCBI Taxonomy" id="282301"/>
    <lineage>
        <taxon>Eukaryota</taxon>
        <taxon>Metazoa</taxon>
        <taxon>Spiralia</taxon>
        <taxon>Lophotrochozoa</taxon>
        <taxon>Platyhelminthes</taxon>
        <taxon>Rhabditophora</taxon>
        <taxon>Macrostomorpha</taxon>
        <taxon>Macrostomida</taxon>
        <taxon>Macrostomidae</taxon>
        <taxon>Macrostomum</taxon>
    </lineage>
</organism>
<evidence type="ECO:0000313" key="3">
    <source>
        <dbReference type="WBParaSite" id="maker-unitig_22507-snap-gene-0.2-mRNA-1"/>
    </source>
</evidence>
<protein>
    <submittedName>
        <fullName evidence="3 4">Uncharacterized protein</fullName>
    </submittedName>
</protein>
<keyword evidence="2" id="KW-1185">Reference proteome</keyword>
<evidence type="ECO:0000313" key="4">
    <source>
        <dbReference type="WBParaSite" id="maker-uti_cns_0011410-snap-gene-0.4-mRNA-1"/>
    </source>
</evidence>
<name>A0A1I8IBB8_9PLAT</name>
<dbReference type="AlphaFoldDB" id="A0A1I8IBB8"/>
<evidence type="ECO:0000256" key="1">
    <source>
        <dbReference type="SAM" id="MobiDB-lite"/>
    </source>
</evidence>
<dbReference type="Proteomes" id="UP000095280">
    <property type="component" value="Unplaced"/>
</dbReference>
<evidence type="ECO:0000313" key="2">
    <source>
        <dbReference type="Proteomes" id="UP000095280"/>
    </source>
</evidence>